<evidence type="ECO:0000313" key="9">
    <source>
        <dbReference type="Proteomes" id="UP000664779"/>
    </source>
</evidence>
<dbReference type="Pfam" id="PF01478">
    <property type="entry name" value="Peptidase_A24"/>
    <property type="match status" value="1"/>
</dbReference>
<reference evidence="8" key="1">
    <citation type="submission" date="2021-03" db="EMBL/GenBank/DDBJ databases">
        <title>Roseibium sp. CAU 1637 isolated from Incheon.</title>
        <authorList>
            <person name="Kim W."/>
        </authorList>
    </citation>
    <scope>NUCLEOTIDE SEQUENCE</scope>
    <source>
        <strain evidence="8">CAU 1637</strain>
    </source>
</reference>
<dbReference type="PANTHER" id="PTHR36506:SF1">
    <property type="entry name" value="PREFLAGELLIN PEPTIDASE"/>
    <property type="match status" value="1"/>
</dbReference>
<keyword evidence="9" id="KW-1185">Reference proteome</keyword>
<name>A0A939ENL9_9HYPH</name>
<dbReference type="InterPro" id="IPR000045">
    <property type="entry name" value="Prepilin_IV_endopep_pep"/>
</dbReference>
<dbReference type="RefSeq" id="WP_206940521.1">
    <property type="nucleotide sequence ID" value="NZ_JAFLNF010000004.1"/>
</dbReference>
<dbReference type="AlphaFoldDB" id="A0A939ENL9"/>
<protein>
    <submittedName>
        <fullName evidence="8">Prepilin peptidase</fullName>
    </submittedName>
</protein>
<dbReference type="Gene3D" id="1.20.120.1220">
    <property type="match status" value="1"/>
</dbReference>
<dbReference type="InterPro" id="IPR052218">
    <property type="entry name" value="Preflagellin_Peptidase"/>
</dbReference>
<evidence type="ECO:0000259" key="7">
    <source>
        <dbReference type="Pfam" id="PF01478"/>
    </source>
</evidence>
<dbReference type="PANTHER" id="PTHR36506">
    <property type="entry name" value="PREFLAGELLIN PEPTIDASE"/>
    <property type="match status" value="1"/>
</dbReference>
<evidence type="ECO:0000256" key="3">
    <source>
        <dbReference type="ARBA" id="ARBA00022692"/>
    </source>
</evidence>
<proteinExistence type="predicted"/>
<feature type="domain" description="Prepilin type IV endopeptidase peptidase" evidence="7">
    <location>
        <begin position="9"/>
        <end position="111"/>
    </location>
</feature>
<keyword evidence="2" id="KW-1003">Cell membrane</keyword>
<dbReference type="Proteomes" id="UP000664779">
    <property type="component" value="Unassembled WGS sequence"/>
</dbReference>
<keyword evidence="3 6" id="KW-0812">Transmembrane</keyword>
<feature type="transmembrane region" description="Helical" evidence="6">
    <location>
        <begin position="27"/>
        <end position="48"/>
    </location>
</feature>
<sequence>MIVFGILTIFPALVALAAVSDLLTMKIPNWLNLLLVAGFIIAAAFAGLSLAEWGLHGLACAVVFVVCFTMFVLGWMGGGDAKLASAIALWLGWTPVLLAFAFWTAVYGAVLTAFILIFRRAIPVLPGPFGRMGWLLRLHDQKTGIPYGIALAAAALQVFPRSVWFALLGSG</sequence>
<evidence type="ECO:0000256" key="5">
    <source>
        <dbReference type="ARBA" id="ARBA00023136"/>
    </source>
</evidence>
<dbReference type="GO" id="GO:0005886">
    <property type="term" value="C:plasma membrane"/>
    <property type="evidence" value="ECO:0007669"/>
    <property type="project" value="UniProtKB-SubCell"/>
</dbReference>
<keyword evidence="4 6" id="KW-1133">Transmembrane helix</keyword>
<evidence type="ECO:0000256" key="2">
    <source>
        <dbReference type="ARBA" id="ARBA00022475"/>
    </source>
</evidence>
<dbReference type="EMBL" id="JAFLNF010000004">
    <property type="protein sequence ID" value="MBO0345688.1"/>
    <property type="molecule type" value="Genomic_DNA"/>
</dbReference>
<accession>A0A939ENL9</accession>
<evidence type="ECO:0000313" key="8">
    <source>
        <dbReference type="EMBL" id="MBO0345688.1"/>
    </source>
</evidence>
<organism evidence="8 9">
    <name type="scientific">Roseibium limicola</name>
    <dbReference type="NCBI Taxonomy" id="2816037"/>
    <lineage>
        <taxon>Bacteria</taxon>
        <taxon>Pseudomonadati</taxon>
        <taxon>Pseudomonadota</taxon>
        <taxon>Alphaproteobacteria</taxon>
        <taxon>Hyphomicrobiales</taxon>
        <taxon>Stappiaceae</taxon>
        <taxon>Roseibium</taxon>
    </lineage>
</organism>
<feature type="transmembrane region" description="Helical" evidence="6">
    <location>
        <begin position="96"/>
        <end position="118"/>
    </location>
</feature>
<comment type="subcellular location">
    <subcellularLocation>
        <location evidence="1">Cell membrane</location>
        <topology evidence="1">Multi-pass membrane protein</topology>
    </subcellularLocation>
</comment>
<evidence type="ECO:0000256" key="1">
    <source>
        <dbReference type="ARBA" id="ARBA00004651"/>
    </source>
</evidence>
<comment type="caution">
    <text evidence="8">The sequence shown here is derived from an EMBL/GenBank/DDBJ whole genome shotgun (WGS) entry which is preliminary data.</text>
</comment>
<dbReference type="GO" id="GO:0004190">
    <property type="term" value="F:aspartic-type endopeptidase activity"/>
    <property type="evidence" value="ECO:0007669"/>
    <property type="project" value="InterPro"/>
</dbReference>
<evidence type="ECO:0000256" key="4">
    <source>
        <dbReference type="ARBA" id="ARBA00022989"/>
    </source>
</evidence>
<evidence type="ECO:0000256" key="6">
    <source>
        <dbReference type="SAM" id="Phobius"/>
    </source>
</evidence>
<gene>
    <name evidence="8" type="ORF">J0X15_10695</name>
</gene>
<feature type="transmembrane region" description="Helical" evidence="6">
    <location>
        <begin position="55"/>
        <end position="76"/>
    </location>
</feature>
<keyword evidence="5 6" id="KW-0472">Membrane</keyword>